<comment type="caution">
    <text evidence="2">The sequence shown here is derived from an EMBL/GenBank/DDBJ whole genome shotgun (WGS) entry which is preliminary data.</text>
</comment>
<dbReference type="SUPFAM" id="SSF141371">
    <property type="entry name" value="PilZ domain-like"/>
    <property type="match status" value="1"/>
</dbReference>
<dbReference type="OrthoDB" id="5290589at2"/>
<evidence type="ECO:0000313" key="2">
    <source>
        <dbReference type="EMBL" id="OIN03832.1"/>
    </source>
</evidence>
<dbReference type="GO" id="GO:0035438">
    <property type="term" value="F:cyclic-di-GMP binding"/>
    <property type="evidence" value="ECO:0007669"/>
    <property type="project" value="InterPro"/>
</dbReference>
<feature type="domain" description="PilZ" evidence="1">
    <location>
        <begin position="7"/>
        <end position="90"/>
    </location>
</feature>
<dbReference type="InterPro" id="IPR009875">
    <property type="entry name" value="PilZ_domain"/>
</dbReference>
<protein>
    <submittedName>
        <fullName evidence="2">Pilus assembly protein PilZ</fullName>
    </submittedName>
</protein>
<dbReference type="Pfam" id="PF07238">
    <property type="entry name" value="PilZ"/>
    <property type="match status" value="1"/>
</dbReference>
<dbReference type="AlphaFoldDB" id="A0A1J4Q9N5"/>
<dbReference type="EMBL" id="MDKE01000070">
    <property type="protein sequence ID" value="OIN03832.1"/>
    <property type="molecule type" value="Genomic_DNA"/>
</dbReference>
<dbReference type="RefSeq" id="WP_071474220.1">
    <property type="nucleotide sequence ID" value="NZ_MDKE01000070.1"/>
</dbReference>
<evidence type="ECO:0000313" key="3">
    <source>
        <dbReference type="Proteomes" id="UP000243073"/>
    </source>
</evidence>
<sequence length="96" mass="10394">MIPAHEEQRLFSRMQLNARIILATTSARVEGICRNLSAEGVLMEVAAGQCQLGQEWRLVLPSVDAGVEPLMAVATVIRVDTGDRTDMVALALSEVC</sequence>
<gene>
    <name evidence="2" type="ORF">BFR47_07635</name>
</gene>
<evidence type="ECO:0000259" key="1">
    <source>
        <dbReference type="Pfam" id="PF07238"/>
    </source>
</evidence>
<accession>A0A1J4Q9N5</accession>
<reference evidence="2 3" key="1">
    <citation type="submission" date="2016-07" db="EMBL/GenBank/DDBJ databases">
        <title>Draft Genome Sequence of Oceanisphaera psychrotolerans, isolated from coastal sediment samples.</title>
        <authorList>
            <person name="Zhuo S."/>
            <person name="Ruan Z."/>
        </authorList>
    </citation>
    <scope>NUCLEOTIDE SEQUENCE [LARGE SCALE GENOMIC DNA]</scope>
    <source>
        <strain evidence="2 3">LAM-WHM-ZC</strain>
    </source>
</reference>
<dbReference type="Proteomes" id="UP000243073">
    <property type="component" value="Unassembled WGS sequence"/>
</dbReference>
<name>A0A1J4Q9N5_9GAMM</name>
<proteinExistence type="predicted"/>
<organism evidence="2 3">
    <name type="scientific">Oceanisphaera psychrotolerans</name>
    <dbReference type="NCBI Taxonomy" id="1414654"/>
    <lineage>
        <taxon>Bacteria</taxon>
        <taxon>Pseudomonadati</taxon>
        <taxon>Pseudomonadota</taxon>
        <taxon>Gammaproteobacteria</taxon>
        <taxon>Aeromonadales</taxon>
        <taxon>Aeromonadaceae</taxon>
        <taxon>Oceanisphaera</taxon>
    </lineage>
</organism>
<dbReference type="Gene3D" id="2.40.10.220">
    <property type="entry name" value="predicted glycosyltransferase like domains"/>
    <property type="match status" value="1"/>
</dbReference>
<keyword evidence="3" id="KW-1185">Reference proteome</keyword>
<dbReference type="STRING" id="1414654.BFR47_07635"/>